<keyword evidence="3" id="KW-1185">Reference proteome</keyword>
<sequence length="524" mass="58874">MAAGNPDVIIAGGGIAGLGLATQLIEQNPELKITLLERSRFPVNNVTAKVGESTVEIGSRYLSHTLGLKDHFASQHLQKFGLRCFFGSPQTDFSQQDELGVSRRFDLPTFQIERGLVENHLQQRLLAQGVTVLDGVDIESVELGQGTQQARFKDQHGQHQTLHSRWLIDAAGRQALVKNSLGLHKPSHHRGNAIWFRVDKTIKIDDWSNQTHWHDKIASCGQRWLSTNHLMGPGYWAWVIPLGSGATSIGLVMDDIAYEQAAISNYNEALAWLDQHQPHLAAALSDAKVLDFVNVRDYSYGCDKLFSSDGWALTGEAGVFADPFYSPGADFIALGNDIISHIISQQSNGQAINRDCNVLEFFFTNFFDNTVSVYRQQYGGFGDRQMMSVKLAWDYAFYWGVLVLLYYKNAVTSVQTIKRFIPDLQHVISLNQTMQALFRERAQQRRILTPQGMFIDQYELPVLHEIIGQLTDESLPLEQALPNSRRCLEQLMTYFTDMLSSNPTKAISDGERALLADYRHQVLA</sequence>
<dbReference type="SUPFAM" id="SSF51905">
    <property type="entry name" value="FAD/NAD(P)-binding domain"/>
    <property type="match status" value="1"/>
</dbReference>
<reference evidence="3" key="1">
    <citation type="journal article" date="2019" name="Int. J. Syst. Evol. Microbiol.">
        <title>The Global Catalogue of Microorganisms (GCM) 10K type strain sequencing project: providing services to taxonomists for standard genome sequencing and annotation.</title>
        <authorList>
            <consortium name="The Broad Institute Genomics Platform"/>
            <consortium name="The Broad Institute Genome Sequencing Center for Infectious Disease"/>
            <person name="Wu L."/>
            <person name="Ma J."/>
        </authorList>
    </citation>
    <scope>NUCLEOTIDE SEQUENCE [LARGE SCALE GENOMIC DNA]</scope>
    <source>
        <strain evidence="3">JCM 19134</strain>
    </source>
</reference>
<proteinExistence type="predicted"/>
<dbReference type="AlphaFoldDB" id="A0AAV3U048"/>
<dbReference type="InterPro" id="IPR036188">
    <property type="entry name" value="FAD/NAD-bd_sf"/>
</dbReference>
<evidence type="ECO:0000313" key="2">
    <source>
        <dbReference type="EMBL" id="GAA4936117.1"/>
    </source>
</evidence>
<dbReference type="Gene3D" id="3.50.50.60">
    <property type="entry name" value="FAD/NAD(P)-binding domain"/>
    <property type="match status" value="1"/>
</dbReference>
<accession>A0AAV3U048</accession>
<comment type="caution">
    <text evidence="2">The sequence shown here is derived from an EMBL/GenBank/DDBJ whole genome shotgun (WGS) entry which is preliminary data.</text>
</comment>
<gene>
    <name evidence="2" type="ORF">GCM10025791_12260</name>
</gene>
<name>A0AAV3U048_9ALTE</name>
<dbReference type="Proteomes" id="UP001409585">
    <property type="component" value="Unassembled WGS sequence"/>
</dbReference>
<dbReference type="RefSeq" id="WP_345418663.1">
    <property type="nucleotide sequence ID" value="NZ_AP031496.1"/>
</dbReference>
<feature type="domain" description="FAD-binding" evidence="1">
    <location>
        <begin position="7"/>
        <end position="210"/>
    </location>
</feature>
<protein>
    <submittedName>
        <fullName evidence="2">Tryptophan 7-halogenase</fullName>
    </submittedName>
</protein>
<evidence type="ECO:0000259" key="1">
    <source>
        <dbReference type="Pfam" id="PF01494"/>
    </source>
</evidence>
<dbReference type="InterPro" id="IPR050816">
    <property type="entry name" value="Flavin-dep_Halogenase_NPB"/>
</dbReference>
<dbReference type="GO" id="GO:0071949">
    <property type="term" value="F:FAD binding"/>
    <property type="evidence" value="ECO:0007669"/>
    <property type="project" value="InterPro"/>
</dbReference>
<dbReference type="PANTHER" id="PTHR43747">
    <property type="entry name" value="FAD-BINDING PROTEIN"/>
    <property type="match status" value="1"/>
</dbReference>
<dbReference type="EMBL" id="BAABLX010000007">
    <property type="protein sequence ID" value="GAA4936117.1"/>
    <property type="molecule type" value="Genomic_DNA"/>
</dbReference>
<organism evidence="2 3">
    <name type="scientific">Halioxenophilus aromaticivorans</name>
    <dbReference type="NCBI Taxonomy" id="1306992"/>
    <lineage>
        <taxon>Bacteria</taxon>
        <taxon>Pseudomonadati</taxon>
        <taxon>Pseudomonadota</taxon>
        <taxon>Gammaproteobacteria</taxon>
        <taxon>Alteromonadales</taxon>
        <taxon>Alteromonadaceae</taxon>
        <taxon>Halioxenophilus</taxon>
    </lineage>
</organism>
<dbReference type="PANTHER" id="PTHR43747:SF1">
    <property type="entry name" value="SLR1998 PROTEIN"/>
    <property type="match status" value="1"/>
</dbReference>
<dbReference type="InterPro" id="IPR002938">
    <property type="entry name" value="FAD-bd"/>
</dbReference>
<dbReference type="Pfam" id="PF01494">
    <property type="entry name" value="FAD_binding_3"/>
    <property type="match status" value="1"/>
</dbReference>
<evidence type="ECO:0000313" key="3">
    <source>
        <dbReference type="Proteomes" id="UP001409585"/>
    </source>
</evidence>